<evidence type="ECO:0000256" key="6">
    <source>
        <dbReference type="ARBA" id="ARBA00023136"/>
    </source>
</evidence>
<feature type="transmembrane region" description="Helical" evidence="7">
    <location>
        <begin position="343"/>
        <end position="365"/>
    </location>
</feature>
<accession>A0A5C5XEB2</accession>
<evidence type="ECO:0000256" key="4">
    <source>
        <dbReference type="ARBA" id="ARBA00022692"/>
    </source>
</evidence>
<dbReference type="InterPro" id="IPR003838">
    <property type="entry name" value="ABC3_permease_C"/>
</dbReference>
<evidence type="ECO:0000256" key="1">
    <source>
        <dbReference type="ARBA" id="ARBA00004651"/>
    </source>
</evidence>
<sequence>MRWLAWRMLTGDRTKYLGIVFGVAFGSLLIAQQSSIFVGLMRRTSHIILDVTEPDIWVLDKYGQNVDEIQPMSLNRLYQVRGVAGVDWAVKMYKGLVRMKQNDGDFRQAILIGIDDSTMIGAPKEMIQGSIADLSRPDAIIIDEAGYSLTYPNEPVELGRTMEINDHRAVIVGICKVSAPFQTFPVIFSRYSQATQYAPRERNIMSFVLVKAEPDVNKKKLCQAITDQTGLQAIQSDDFFWFNISYYIKNTGIPINFGITVMLGFIVGAAIAGQTFYLFTIENLKQFGTLKAMGVTNIRLLRMILLQALIVGTIGYSIGIAMACAFFEITGASGQADLRGMYVPWQVMLITAGAVSLIVLVASLLSIHKVLVLEPAVVFK</sequence>
<dbReference type="AlphaFoldDB" id="A0A5C5XEB2"/>
<feature type="transmembrane region" description="Helical" evidence="7">
    <location>
        <begin position="300"/>
        <end position="323"/>
    </location>
</feature>
<dbReference type="EMBL" id="SJPG01000001">
    <property type="protein sequence ID" value="TWT60999.1"/>
    <property type="molecule type" value="Genomic_DNA"/>
</dbReference>
<keyword evidence="5 7" id="KW-1133">Transmembrane helix</keyword>
<dbReference type="PANTHER" id="PTHR43738">
    <property type="entry name" value="ABC TRANSPORTER, MEMBRANE PROTEIN"/>
    <property type="match status" value="1"/>
</dbReference>
<evidence type="ECO:0000256" key="5">
    <source>
        <dbReference type="ARBA" id="ARBA00022989"/>
    </source>
</evidence>
<proteinExistence type="predicted"/>
<dbReference type="InterPro" id="IPR051125">
    <property type="entry name" value="ABC-4/HrtB_transporter"/>
</dbReference>
<dbReference type="GO" id="GO:0005886">
    <property type="term" value="C:plasma membrane"/>
    <property type="evidence" value="ECO:0007669"/>
    <property type="project" value="UniProtKB-SubCell"/>
</dbReference>
<organism evidence="9 10">
    <name type="scientific">Rubinisphaera italica</name>
    <dbReference type="NCBI Taxonomy" id="2527969"/>
    <lineage>
        <taxon>Bacteria</taxon>
        <taxon>Pseudomonadati</taxon>
        <taxon>Planctomycetota</taxon>
        <taxon>Planctomycetia</taxon>
        <taxon>Planctomycetales</taxon>
        <taxon>Planctomycetaceae</taxon>
        <taxon>Rubinisphaera</taxon>
    </lineage>
</organism>
<evidence type="ECO:0000313" key="9">
    <source>
        <dbReference type="EMBL" id="TWT60999.1"/>
    </source>
</evidence>
<dbReference type="Proteomes" id="UP000316095">
    <property type="component" value="Unassembled WGS sequence"/>
</dbReference>
<evidence type="ECO:0000313" key="10">
    <source>
        <dbReference type="Proteomes" id="UP000316095"/>
    </source>
</evidence>
<evidence type="ECO:0000256" key="7">
    <source>
        <dbReference type="SAM" id="Phobius"/>
    </source>
</evidence>
<name>A0A5C5XEB2_9PLAN</name>
<gene>
    <name evidence="9" type="ORF">Pan54_17320</name>
</gene>
<dbReference type="PANTHER" id="PTHR43738:SF1">
    <property type="entry name" value="HEMIN TRANSPORT SYSTEM PERMEASE PROTEIN HRTB-RELATED"/>
    <property type="match status" value="1"/>
</dbReference>
<keyword evidence="10" id="KW-1185">Reference proteome</keyword>
<evidence type="ECO:0000256" key="3">
    <source>
        <dbReference type="ARBA" id="ARBA00022475"/>
    </source>
</evidence>
<dbReference type="OrthoDB" id="127862at2"/>
<evidence type="ECO:0000256" key="2">
    <source>
        <dbReference type="ARBA" id="ARBA00022448"/>
    </source>
</evidence>
<feature type="domain" description="ABC3 transporter permease C-terminal" evidence="8">
    <location>
        <begin position="262"/>
        <end position="371"/>
    </location>
</feature>
<keyword evidence="6 7" id="KW-0472">Membrane</keyword>
<comment type="subcellular location">
    <subcellularLocation>
        <location evidence="1">Cell membrane</location>
        <topology evidence="1">Multi-pass membrane protein</topology>
    </subcellularLocation>
</comment>
<reference evidence="9 10" key="1">
    <citation type="submission" date="2019-02" db="EMBL/GenBank/DDBJ databases">
        <title>Deep-cultivation of Planctomycetes and their phenomic and genomic characterization uncovers novel biology.</title>
        <authorList>
            <person name="Wiegand S."/>
            <person name="Jogler M."/>
            <person name="Boedeker C."/>
            <person name="Pinto D."/>
            <person name="Vollmers J."/>
            <person name="Rivas-Marin E."/>
            <person name="Kohn T."/>
            <person name="Peeters S.H."/>
            <person name="Heuer A."/>
            <person name="Rast P."/>
            <person name="Oberbeckmann S."/>
            <person name="Bunk B."/>
            <person name="Jeske O."/>
            <person name="Meyerdierks A."/>
            <person name="Storesund J.E."/>
            <person name="Kallscheuer N."/>
            <person name="Luecker S."/>
            <person name="Lage O.M."/>
            <person name="Pohl T."/>
            <person name="Merkel B.J."/>
            <person name="Hornburger P."/>
            <person name="Mueller R.-W."/>
            <person name="Bruemmer F."/>
            <person name="Labrenz M."/>
            <person name="Spormann A.M."/>
            <person name="Op Den Camp H."/>
            <person name="Overmann J."/>
            <person name="Amann R."/>
            <person name="Jetten M.S.M."/>
            <person name="Mascher T."/>
            <person name="Medema M.H."/>
            <person name="Devos D.P."/>
            <person name="Kaster A.-K."/>
            <person name="Ovreas L."/>
            <person name="Rohde M."/>
            <person name="Galperin M.Y."/>
            <person name="Jogler C."/>
        </authorList>
    </citation>
    <scope>NUCLEOTIDE SEQUENCE [LARGE SCALE GENOMIC DNA]</scope>
    <source>
        <strain evidence="9 10">Pan54</strain>
    </source>
</reference>
<dbReference type="RefSeq" id="WP_146503040.1">
    <property type="nucleotide sequence ID" value="NZ_SJPG01000001.1"/>
</dbReference>
<keyword evidence="2" id="KW-0813">Transport</keyword>
<keyword evidence="3" id="KW-1003">Cell membrane</keyword>
<evidence type="ECO:0000259" key="8">
    <source>
        <dbReference type="Pfam" id="PF02687"/>
    </source>
</evidence>
<keyword evidence="4 7" id="KW-0812">Transmembrane</keyword>
<dbReference type="Pfam" id="PF02687">
    <property type="entry name" value="FtsX"/>
    <property type="match status" value="1"/>
</dbReference>
<protein>
    <submittedName>
        <fullName evidence="9">FtsX-like permease family protein</fullName>
    </submittedName>
</protein>
<feature type="transmembrane region" description="Helical" evidence="7">
    <location>
        <begin position="257"/>
        <end position="279"/>
    </location>
</feature>
<comment type="caution">
    <text evidence="9">The sequence shown here is derived from an EMBL/GenBank/DDBJ whole genome shotgun (WGS) entry which is preliminary data.</text>
</comment>